<dbReference type="SUPFAM" id="SSF55073">
    <property type="entry name" value="Nucleotide cyclase"/>
    <property type="match status" value="1"/>
</dbReference>
<organism evidence="3 4">
    <name type="scientific">Solibacillus faecavium</name>
    <dbReference type="NCBI Taxonomy" id="2762221"/>
    <lineage>
        <taxon>Bacteria</taxon>
        <taxon>Bacillati</taxon>
        <taxon>Bacillota</taxon>
        <taxon>Bacilli</taxon>
        <taxon>Bacillales</taxon>
        <taxon>Caryophanaceae</taxon>
        <taxon>Solibacillus</taxon>
    </lineage>
</organism>
<reference evidence="3 4" key="1">
    <citation type="submission" date="2020-08" db="EMBL/GenBank/DDBJ databases">
        <title>A Genomic Blueprint of the Chicken Gut Microbiome.</title>
        <authorList>
            <person name="Gilroy R."/>
            <person name="Ravi A."/>
            <person name="Getino M."/>
            <person name="Pursley I."/>
            <person name="Horton D.L."/>
            <person name="Alikhan N.-F."/>
            <person name="Baker D."/>
            <person name="Gharbi K."/>
            <person name="Hall N."/>
            <person name="Watson M."/>
            <person name="Adriaenssens E.M."/>
            <person name="Foster-Nyarko E."/>
            <person name="Jarju S."/>
            <person name="Secka A."/>
            <person name="Antonio M."/>
            <person name="Oren A."/>
            <person name="Chaudhuri R."/>
            <person name="La Ragione R.M."/>
            <person name="Hildebrand F."/>
            <person name="Pallen M.J."/>
        </authorList>
    </citation>
    <scope>NUCLEOTIDE SEQUENCE [LARGE SCALE GENOMIC DNA]</scope>
    <source>
        <strain evidence="3 4">A46</strain>
    </source>
</reference>
<feature type="transmembrane region" description="Helical" evidence="1">
    <location>
        <begin position="123"/>
        <end position="144"/>
    </location>
</feature>
<feature type="transmembrane region" description="Helical" evidence="1">
    <location>
        <begin position="156"/>
        <end position="176"/>
    </location>
</feature>
<comment type="caution">
    <text evidence="3">The sequence shown here is derived from an EMBL/GenBank/DDBJ whole genome shotgun (WGS) entry which is preliminary data.</text>
</comment>
<dbReference type="InterPro" id="IPR050469">
    <property type="entry name" value="Diguanylate_Cyclase"/>
</dbReference>
<dbReference type="SMART" id="SM00267">
    <property type="entry name" value="GGDEF"/>
    <property type="match status" value="1"/>
</dbReference>
<keyword evidence="4" id="KW-1185">Reference proteome</keyword>
<proteinExistence type="predicted"/>
<feature type="transmembrane region" description="Helical" evidence="1">
    <location>
        <begin position="64"/>
        <end position="87"/>
    </location>
</feature>
<dbReference type="Gene3D" id="3.30.70.270">
    <property type="match status" value="1"/>
</dbReference>
<sequence>MNLFLPSQIIILTLSIGYLITLLLIIAYEHKQLTKRIKYSFLLAKFIQIIAWIGLGYGEGAYKSFFLGFSNSLLFISYTLEIIAFLTLKNMLHNVEKRLLYFFMVVSIIGFNLIIIINDTTALRIIFYSVVNAVIYLFMYRMVFSKGATALMKLIGSLYLIVSFASVIRAVITAISSVPTSFYIPGTFQWTVVLAIYIFSNLGTIGFILLMKEEVDRDLYHFANFDDLTGVLNRRSFSTETENKLRYYAKKRESITYVLFDVDHFKSINDTYGHLIGDKVLQNLTTIIKPFLQTNDLFGRYGGDEFALLLVDKNEQEATEIIKQINQSIKPLIVGELVVHYTISMGGITIAPSNDTCLEDVYISCDKALYTAKRNGRNIFVKGKLES</sequence>
<feature type="transmembrane region" description="Helical" evidence="1">
    <location>
        <begin position="39"/>
        <end position="58"/>
    </location>
</feature>
<dbReference type="EMBL" id="JACSPZ010000008">
    <property type="protein sequence ID" value="MBD8038004.1"/>
    <property type="molecule type" value="Genomic_DNA"/>
</dbReference>
<dbReference type="NCBIfam" id="TIGR00254">
    <property type="entry name" value="GGDEF"/>
    <property type="match status" value="1"/>
</dbReference>
<evidence type="ECO:0000313" key="4">
    <source>
        <dbReference type="Proteomes" id="UP000619101"/>
    </source>
</evidence>
<dbReference type="InterPro" id="IPR000160">
    <property type="entry name" value="GGDEF_dom"/>
</dbReference>
<dbReference type="InterPro" id="IPR043128">
    <property type="entry name" value="Rev_trsase/Diguanyl_cyclase"/>
</dbReference>
<keyword evidence="1" id="KW-0812">Transmembrane</keyword>
<feature type="domain" description="GGDEF" evidence="2">
    <location>
        <begin position="253"/>
        <end position="385"/>
    </location>
</feature>
<feature type="transmembrane region" description="Helical" evidence="1">
    <location>
        <begin position="99"/>
        <end position="117"/>
    </location>
</feature>
<keyword evidence="1" id="KW-1133">Transmembrane helix</keyword>
<name>A0ABR8Y1R7_9BACL</name>
<accession>A0ABR8Y1R7</accession>
<dbReference type="PROSITE" id="PS50887">
    <property type="entry name" value="GGDEF"/>
    <property type="match status" value="1"/>
</dbReference>
<feature type="transmembrane region" description="Helical" evidence="1">
    <location>
        <begin position="6"/>
        <end position="27"/>
    </location>
</feature>
<evidence type="ECO:0000259" key="2">
    <source>
        <dbReference type="PROSITE" id="PS50887"/>
    </source>
</evidence>
<evidence type="ECO:0000313" key="3">
    <source>
        <dbReference type="EMBL" id="MBD8038004.1"/>
    </source>
</evidence>
<gene>
    <name evidence="3" type="ORF">H9635_14725</name>
</gene>
<dbReference type="PANTHER" id="PTHR45138:SF9">
    <property type="entry name" value="DIGUANYLATE CYCLASE DGCM-RELATED"/>
    <property type="match status" value="1"/>
</dbReference>
<keyword evidence="1" id="KW-0472">Membrane</keyword>
<dbReference type="Pfam" id="PF00990">
    <property type="entry name" value="GGDEF"/>
    <property type="match status" value="1"/>
</dbReference>
<dbReference type="PANTHER" id="PTHR45138">
    <property type="entry name" value="REGULATORY COMPONENTS OF SENSORY TRANSDUCTION SYSTEM"/>
    <property type="match status" value="1"/>
</dbReference>
<protein>
    <submittedName>
        <fullName evidence="3">GGDEF domain-containing protein</fullName>
    </submittedName>
</protein>
<evidence type="ECO:0000256" key="1">
    <source>
        <dbReference type="SAM" id="Phobius"/>
    </source>
</evidence>
<feature type="transmembrane region" description="Helical" evidence="1">
    <location>
        <begin position="188"/>
        <end position="210"/>
    </location>
</feature>
<dbReference type="Proteomes" id="UP000619101">
    <property type="component" value="Unassembled WGS sequence"/>
</dbReference>
<dbReference type="InterPro" id="IPR029787">
    <property type="entry name" value="Nucleotide_cyclase"/>
</dbReference>
<dbReference type="CDD" id="cd01949">
    <property type="entry name" value="GGDEF"/>
    <property type="match status" value="1"/>
</dbReference>